<sequence>MATDQMCLIVSQTKQFILFLVHTRLLLLGTISVLSLNVVKPAEAKELNLKIVLVFSSVNLRCILRRFAEEISEYQSRGESKESVFILSYQLAEDLSRAFSERAILKTFMDAESTLLAGSLKVNHIIPCRIFLL</sequence>
<evidence type="ECO:0000313" key="1">
    <source>
        <dbReference type="Proteomes" id="UP000087766"/>
    </source>
</evidence>
<dbReference type="Proteomes" id="UP000087766">
    <property type="component" value="Unplaced"/>
</dbReference>
<protein>
    <submittedName>
        <fullName evidence="2">Uncharacterized protein LOC111240696</fullName>
    </submittedName>
</protein>
<dbReference type="RefSeq" id="XP_022631958.1">
    <property type="nucleotide sequence ID" value="XM_022776237.1"/>
</dbReference>
<dbReference type="OrthoDB" id="538336at2759"/>
<evidence type="ECO:0000313" key="2">
    <source>
        <dbReference type="RefSeq" id="XP_022631958.1"/>
    </source>
</evidence>
<name>A0A3Q0EJ02_VIGRR</name>
<dbReference type="GeneID" id="111240696"/>
<accession>A0A3Q0EJ02</accession>
<reference evidence="2" key="1">
    <citation type="submission" date="2025-08" db="UniProtKB">
        <authorList>
            <consortium name="RefSeq"/>
        </authorList>
    </citation>
    <scope>IDENTIFICATION</scope>
    <source>
        <tissue evidence="2">Leaf</tissue>
    </source>
</reference>
<organism evidence="1 2">
    <name type="scientific">Vigna radiata var. radiata</name>
    <name type="common">Mung bean</name>
    <name type="synonym">Phaseolus aureus</name>
    <dbReference type="NCBI Taxonomy" id="3916"/>
    <lineage>
        <taxon>Eukaryota</taxon>
        <taxon>Viridiplantae</taxon>
        <taxon>Streptophyta</taxon>
        <taxon>Embryophyta</taxon>
        <taxon>Tracheophyta</taxon>
        <taxon>Spermatophyta</taxon>
        <taxon>Magnoliopsida</taxon>
        <taxon>eudicotyledons</taxon>
        <taxon>Gunneridae</taxon>
        <taxon>Pentapetalae</taxon>
        <taxon>rosids</taxon>
        <taxon>fabids</taxon>
        <taxon>Fabales</taxon>
        <taxon>Fabaceae</taxon>
        <taxon>Papilionoideae</taxon>
        <taxon>50 kb inversion clade</taxon>
        <taxon>NPAAA clade</taxon>
        <taxon>indigoferoid/millettioid clade</taxon>
        <taxon>Phaseoleae</taxon>
        <taxon>Vigna</taxon>
    </lineage>
</organism>
<keyword evidence="1" id="KW-1185">Reference proteome</keyword>
<dbReference type="KEGG" id="vra:111240696"/>
<dbReference type="STRING" id="3916.A0A3Q0EJ02"/>
<proteinExistence type="predicted"/>
<dbReference type="AlphaFoldDB" id="A0A3Q0EJ02"/>
<gene>
    <name evidence="2" type="primary">LOC111240696</name>
</gene>